<reference key="1">
    <citation type="journal article" date="2014" name="PLoS Genet.">
        <title>Signature Gene Expression Reveals Novel Clues to the Molecular Mechanisms of Dimorphic Transition in Penicillium marneffei.</title>
        <authorList>
            <person name="Yang E."/>
            <person name="Wang G."/>
            <person name="Cai J."/>
            <person name="Woo P.C."/>
            <person name="Lau S.K."/>
            <person name="Yuen K.-Y."/>
            <person name="Chow W.-N."/>
            <person name="Lin X."/>
        </authorList>
    </citation>
    <scope>NUCLEOTIDE SEQUENCE [LARGE SCALE GENOMIC DNA]</scope>
    <source>
        <strain>PM1</strain>
    </source>
</reference>
<keyword evidence="6" id="KW-0805">Transcription regulation</keyword>
<dbReference type="Gene3D" id="2.40.70.10">
    <property type="entry name" value="Acid Proteases"/>
    <property type="match status" value="2"/>
</dbReference>
<dbReference type="AlphaFoldDB" id="A0A093UQE2"/>
<feature type="region of interest" description="Disordered" evidence="11">
    <location>
        <begin position="896"/>
        <end position="968"/>
    </location>
</feature>
<feature type="compositionally biased region" description="Gly residues" evidence="11">
    <location>
        <begin position="372"/>
        <end position="384"/>
    </location>
</feature>
<dbReference type="InterPro" id="IPR021109">
    <property type="entry name" value="Peptidase_aspartic_dom_sf"/>
</dbReference>
<dbReference type="SMART" id="SM00906">
    <property type="entry name" value="Fungal_trans"/>
    <property type="match status" value="1"/>
</dbReference>
<dbReference type="GO" id="GO:0006508">
    <property type="term" value="P:proteolysis"/>
    <property type="evidence" value="ECO:0007669"/>
    <property type="project" value="UniProtKB-KW"/>
</dbReference>
<dbReference type="CDD" id="cd12148">
    <property type="entry name" value="fungal_TF_MHR"/>
    <property type="match status" value="1"/>
</dbReference>
<dbReference type="HOGENOM" id="CLU_006329_4_0_1"/>
<dbReference type="Pfam" id="PF04082">
    <property type="entry name" value="Fungal_trans"/>
    <property type="match status" value="1"/>
</dbReference>
<proteinExistence type="inferred from homology"/>
<keyword evidence="5" id="KW-0862">Zinc</keyword>
<evidence type="ECO:0000256" key="10">
    <source>
        <dbReference type="RuleBase" id="RU000454"/>
    </source>
</evidence>
<dbReference type="InterPro" id="IPR001969">
    <property type="entry name" value="Aspartic_peptidase_AS"/>
</dbReference>
<reference evidence="13" key="2">
    <citation type="journal article" date="2014" name="PLoS Genet.">
        <title>Signature gene expression reveals novel clues to the molecular mechanisms of dimorphic transition in Penicillium marneffei.</title>
        <authorList>
            <person name="Yang E."/>
            <person name="Wang G."/>
            <person name="Cai J."/>
            <person name="Woo P.C."/>
            <person name="Lau S.K."/>
            <person name="Yuen K.-Y."/>
            <person name="Chow W.-N."/>
            <person name="Lin X."/>
        </authorList>
    </citation>
    <scope>NUCLEOTIDE SEQUENCE</scope>
    <source>
        <strain evidence="13">PM1</strain>
    </source>
</reference>
<keyword evidence="4 10" id="KW-0378">Hydrolase</keyword>
<evidence type="ECO:0000256" key="2">
    <source>
        <dbReference type="ARBA" id="ARBA00022670"/>
    </source>
</evidence>
<dbReference type="GO" id="GO:0006351">
    <property type="term" value="P:DNA-templated transcription"/>
    <property type="evidence" value="ECO:0007669"/>
    <property type="project" value="InterPro"/>
</dbReference>
<dbReference type="CDD" id="cd06097">
    <property type="entry name" value="Aspergillopepsin_like"/>
    <property type="match status" value="1"/>
</dbReference>
<evidence type="ECO:0000256" key="11">
    <source>
        <dbReference type="SAM" id="MobiDB-lite"/>
    </source>
</evidence>
<dbReference type="GO" id="GO:0003677">
    <property type="term" value="F:DNA binding"/>
    <property type="evidence" value="ECO:0007669"/>
    <property type="project" value="UniProtKB-KW"/>
</dbReference>
<evidence type="ECO:0000256" key="6">
    <source>
        <dbReference type="ARBA" id="ARBA00023015"/>
    </source>
</evidence>
<keyword evidence="2 10" id="KW-0645">Protease</keyword>
<protein>
    <submittedName>
        <fullName evidence="13">Acetamidase regulatory protein</fullName>
    </submittedName>
</protein>
<feature type="compositionally biased region" description="Polar residues" evidence="11">
    <location>
        <begin position="936"/>
        <end position="949"/>
    </location>
</feature>
<dbReference type="PRINTS" id="PR00792">
    <property type="entry name" value="PEPSIN"/>
</dbReference>
<dbReference type="GO" id="GO:0008270">
    <property type="term" value="F:zinc ion binding"/>
    <property type="evidence" value="ECO:0007669"/>
    <property type="project" value="InterPro"/>
</dbReference>
<keyword evidence="7" id="KW-0238">DNA-binding</keyword>
<dbReference type="GO" id="GO:0004190">
    <property type="term" value="F:aspartic-type endopeptidase activity"/>
    <property type="evidence" value="ECO:0007669"/>
    <property type="project" value="UniProtKB-KW"/>
</dbReference>
<accession>A0A093UQE2</accession>
<dbReference type="SUPFAM" id="SSF50630">
    <property type="entry name" value="Acid proteases"/>
    <property type="match status" value="1"/>
</dbReference>
<comment type="caution">
    <text evidence="13">The sequence shown here is derived from an EMBL/GenBank/DDBJ whole genome shotgun (WGS) entry which is preliminary data.</text>
</comment>
<dbReference type="InterPro" id="IPR007219">
    <property type="entry name" value="XnlR_reg_dom"/>
</dbReference>
<dbReference type="eggNOG" id="ENOG502SIAM">
    <property type="taxonomic scope" value="Eukaryota"/>
</dbReference>
<keyword evidence="8" id="KW-0804">Transcription</keyword>
<evidence type="ECO:0000256" key="1">
    <source>
        <dbReference type="ARBA" id="ARBA00007447"/>
    </source>
</evidence>
<evidence type="ECO:0000259" key="12">
    <source>
        <dbReference type="PROSITE" id="PS51767"/>
    </source>
</evidence>
<dbReference type="PROSITE" id="PS00141">
    <property type="entry name" value="ASP_PROTEASE"/>
    <property type="match status" value="1"/>
</dbReference>
<dbReference type="PANTHER" id="PTHR47171">
    <property type="entry name" value="FARA-RELATED"/>
    <property type="match status" value="1"/>
</dbReference>
<dbReference type="EMBL" id="JPOX01000048">
    <property type="protein sequence ID" value="KFX42150.1"/>
    <property type="molecule type" value="Genomic_DNA"/>
</dbReference>
<dbReference type="Pfam" id="PF00026">
    <property type="entry name" value="Asp"/>
    <property type="match status" value="1"/>
</dbReference>
<evidence type="ECO:0000256" key="9">
    <source>
        <dbReference type="ARBA" id="ARBA00023242"/>
    </source>
</evidence>
<evidence type="ECO:0000313" key="13">
    <source>
        <dbReference type="EMBL" id="KFX42150.1"/>
    </source>
</evidence>
<evidence type="ECO:0000256" key="7">
    <source>
        <dbReference type="ARBA" id="ARBA00023125"/>
    </source>
</evidence>
<evidence type="ECO:0000256" key="8">
    <source>
        <dbReference type="ARBA" id="ARBA00023163"/>
    </source>
</evidence>
<dbReference type="InterPro" id="IPR052073">
    <property type="entry name" value="Amide_Lactam_Regulators"/>
</dbReference>
<sequence length="1022" mass="114203">MVNFKTIYCLCLSPLGPRCFCPNPCWAYTRNTPGAATHYVYDTSTGTKLPNQYWHIEYIDGSTAGGAVYTDKVEVGNVSFSNQAIGIADYLQSSQVVFTEIIDGMMGLAFSSLNTVRPTKQPTFYDNVKPSLQTPVFAAYLKHNASGVFDFGFIDSSKYSGEIVYKDVDSSRGQWNVTLDGYSIGDTFSASDCFNAIVDTGTSLLLLDHEIVQNYYAPIPSSQFSLRHGGWIFNCADDIPTFTVKIGPLDVVIPAEYLNYGSLGTSCYGGLQCSPHNSYGILGDVFLKVLYVIFDDGTTSSPRVGFAKQASLSVPKKRPITRSTLNPVPILSRPPPAPEASVAPSRSQGTATDSLWAKSPDLQRSSRPNNVNGGGVDRSEGAGGIQAQATRRHNTAHSPPNPSDDRREMENRLVTLIDQQENDSREIQHGVRAIYVGHDVSNMSFLLRQQRGDEISYHVAGNEIPRRRLEIGHDQFLQDALTLPEKPLADELVDAYFKHINPGYPLVEEELFMSQYRNRDPSNPPPVLLLQAILLCGVHVSRDSPEREELKNVLYRRCKWLFDNRIERNRDILVQTALLLTWHSDVLDDDVAANAHYWVGVAARIATGLGMHRDPISNKFVATDRRTWRRVWWILVQYDVLISLSYGRPQAINLEDSDVRPLTPADFVGCGPRVQIDFVIHFSGLCSMISYIIRERFGLTVSMERRKAILPEADEALANWSLSLPDSLRLRGSMDSWSAMLHLTYNNFLILLHRPHPRASAYSEDYGPHDAEICSAAAGVITSIFEELRQKDCIKYLWCSGVHTLFTAMIQVRVELRFSNPVLAINALRRFDSTLSSLRCLADYWFSAETILRLFENSKKLQQDLRLVHDEAPGQVREANDNHESVEMIPNSTTAASMTAPGVSQPHTQDDAGGNVIHQGHANESTTPRDLDLQSHNETGPSGQYQYSGTVPDESNDMSTAHGDGSEHSGNFLDWKQLFPFADLEEPGPMNLEGLMDIEEEWRQLYMEPQMSDLLQESIWPP</sequence>
<dbReference type="InterPro" id="IPR033121">
    <property type="entry name" value="PEPTIDASE_A1"/>
</dbReference>
<dbReference type="PANTHER" id="PTHR47171:SF4">
    <property type="entry name" value="ACETAMIDASE REGULATORY PROTEIN"/>
    <property type="match status" value="1"/>
</dbReference>
<keyword evidence="9" id="KW-0539">Nucleus</keyword>
<feature type="compositionally biased region" description="Polar residues" evidence="11">
    <location>
        <begin position="362"/>
        <end position="371"/>
    </location>
</feature>
<gene>
    <name evidence="13" type="ORF">GQ26_0480240</name>
</gene>
<comment type="similarity">
    <text evidence="1 10">Belongs to the peptidase A1 family.</text>
</comment>
<dbReference type="InterPro" id="IPR034163">
    <property type="entry name" value="Aspergillopepsin-like_cat_dom"/>
</dbReference>
<dbReference type="PROSITE" id="PS51767">
    <property type="entry name" value="PEPTIDASE_A1"/>
    <property type="match status" value="1"/>
</dbReference>
<evidence type="ECO:0000256" key="4">
    <source>
        <dbReference type="ARBA" id="ARBA00022801"/>
    </source>
</evidence>
<name>A0A093UQE2_TALMA</name>
<evidence type="ECO:0000256" key="5">
    <source>
        <dbReference type="ARBA" id="ARBA00022833"/>
    </source>
</evidence>
<organism evidence="13">
    <name type="scientific">Talaromyces marneffei PM1</name>
    <dbReference type="NCBI Taxonomy" id="1077442"/>
    <lineage>
        <taxon>Eukaryota</taxon>
        <taxon>Fungi</taxon>
        <taxon>Dikarya</taxon>
        <taxon>Ascomycota</taxon>
        <taxon>Pezizomycotina</taxon>
        <taxon>Eurotiomycetes</taxon>
        <taxon>Eurotiomycetidae</taxon>
        <taxon>Eurotiales</taxon>
        <taxon>Trichocomaceae</taxon>
        <taxon>Talaromyces</taxon>
        <taxon>Talaromyces sect. Talaromyces</taxon>
    </lineage>
</organism>
<keyword evidence="3 10" id="KW-0064">Aspartyl protease</keyword>
<dbReference type="InterPro" id="IPR001461">
    <property type="entry name" value="Aspartic_peptidase_A1"/>
</dbReference>
<feature type="domain" description="Peptidase A1" evidence="12">
    <location>
        <begin position="1"/>
        <end position="307"/>
    </location>
</feature>
<evidence type="ECO:0000256" key="3">
    <source>
        <dbReference type="ARBA" id="ARBA00022750"/>
    </source>
</evidence>
<feature type="region of interest" description="Disordered" evidence="11">
    <location>
        <begin position="317"/>
        <end position="408"/>
    </location>
</feature>